<dbReference type="Pfam" id="PF00169">
    <property type="entry name" value="PH"/>
    <property type="match status" value="1"/>
</dbReference>
<dbReference type="CDD" id="cd01247">
    <property type="entry name" value="PH_FAPP1_FAPP2"/>
    <property type="match status" value="1"/>
</dbReference>
<keyword evidence="3" id="KW-0597">Phosphoprotein</keyword>
<evidence type="ECO:0000256" key="5">
    <source>
        <dbReference type="ARBA" id="ARBA00023136"/>
    </source>
</evidence>
<dbReference type="InterPro" id="IPR011993">
    <property type="entry name" value="PH-like_dom_sf"/>
</dbReference>
<keyword evidence="9" id="KW-1185">Reference proteome</keyword>
<dbReference type="GO" id="GO:0005769">
    <property type="term" value="C:early endosome"/>
    <property type="evidence" value="ECO:0007669"/>
    <property type="project" value="TreeGrafter"/>
</dbReference>
<dbReference type="SMART" id="SM00233">
    <property type="entry name" value="PH"/>
    <property type="match status" value="1"/>
</dbReference>
<sequence>MEGVLYKWTNYLTGWQPRWFVLDNGILSYYDSQDDVCKGSKGSIKMAVCEIKVHPTDNTRMELIIPGEQHFYMKAVNAAERQRWLVALGSSKACLTDNRTKKEKEISETNESLKTKMSELRLYCDLLMQQVHTIQEFVHHDETRSSPSIENMNEASSLLSATCNTFITTLEECVKIANAKFKPEMFQLPHPDPLVSPVSPSPIQMMKRSISHPGTYGSESSHTTKEPIASLHRLSQRRRRTYSDTESYNDIPLQDTERPAHYSRSALNGHLAPSTIPEENRSVSKKRSELEETLPSSSS</sequence>
<dbReference type="GO" id="GO:0055037">
    <property type="term" value="C:recycling endosome"/>
    <property type="evidence" value="ECO:0007669"/>
    <property type="project" value="TreeGrafter"/>
</dbReference>
<dbReference type="SUPFAM" id="SSF50729">
    <property type="entry name" value="PH domain-like"/>
    <property type="match status" value="1"/>
</dbReference>
<keyword evidence="5" id="KW-0472">Membrane</keyword>
<dbReference type="GO" id="GO:0001881">
    <property type="term" value="P:receptor recycling"/>
    <property type="evidence" value="ECO:0007669"/>
    <property type="project" value="TreeGrafter"/>
</dbReference>
<dbReference type="GO" id="GO:0042147">
    <property type="term" value="P:retrograde transport, endosome to Golgi"/>
    <property type="evidence" value="ECO:0007669"/>
    <property type="project" value="TreeGrafter"/>
</dbReference>
<feature type="region of interest" description="Disordered" evidence="6">
    <location>
        <begin position="210"/>
        <end position="299"/>
    </location>
</feature>
<dbReference type="PANTHER" id="PTHR22902:SF27">
    <property type="entry name" value="PLECKSTRIN HOMOLOGY DOMAIN-CONTAINING FAMILY A MEMBER 3"/>
    <property type="match status" value="1"/>
</dbReference>
<name>A0A8C3S192_CHESE</name>
<evidence type="ECO:0000256" key="2">
    <source>
        <dbReference type="ARBA" id="ARBA00004198"/>
    </source>
</evidence>
<reference evidence="8" key="1">
    <citation type="submission" date="2025-08" db="UniProtKB">
        <authorList>
            <consortium name="Ensembl"/>
        </authorList>
    </citation>
    <scope>IDENTIFICATION</scope>
</reference>
<evidence type="ECO:0000313" key="8">
    <source>
        <dbReference type="Ensembl" id="ENSCSRP00000008113.1"/>
    </source>
</evidence>
<dbReference type="GO" id="GO:0005829">
    <property type="term" value="C:cytosol"/>
    <property type="evidence" value="ECO:0007669"/>
    <property type="project" value="GOC"/>
</dbReference>
<dbReference type="InterPro" id="IPR001849">
    <property type="entry name" value="PH_domain"/>
</dbReference>
<dbReference type="AlphaFoldDB" id="A0A8C3S192"/>
<dbReference type="PROSITE" id="PS50003">
    <property type="entry name" value="PH_DOMAIN"/>
    <property type="match status" value="1"/>
</dbReference>
<evidence type="ECO:0000256" key="6">
    <source>
        <dbReference type="SAM" id="MobiDB-lite"/>
    </source>
</evidence>
<comment type="subcellular location">
    <subcellularLocation>
        <location evidence="2">Golgi apparatus</location>
        <location evidence="2">trans-Golgi network membrane</location>
    </subcellularLocation>
    <subcellularLocation>
        <location evidence="1">Membrane</location>
        <topology evidence="1">Peripheral membrane protein</topology>
    </subcellularLocation>
</comment>
<feature type="compositionally biased region" description="Basic and acidic residues" evidence="6">
    <location>
        <begin position="278"/>
        <end position="290"/>
    </location>
</feature>
<dbReference type="Gene3D" id="2.30.29.30">
    <property type="entry name" value="Pleckstrin-homology domain (PH domain)/Phosphotyrosine-binding domain (PTB)"/>
    <property type="match status" value="1"/>
</dbReference>
<organism evidence="8 9">
    <name type="scientific">Chelydra serpentina</name>
    <name type="common">Snapping turtle</name>
    <name type="synonym">Testudo serpentina</name>
    <dbReference type="NCBI Taxonomy" id="8475"/>
    <lineage>
        <taxon>Eukaryota</taxon>
        <taxon>Metazoa</taxon>
        <taxon>Chordata</taxon>
        <taxon>Craniata</taxon>
        <taxon>Vertebrata</taxon>
        <taxon>Euteleostomi</taxon>
        <taxon>Archelosauria</taxon>
        <taxon>Testudinata</taxon>
        <taxon>Testudines</taxon>
        <taxon>Cryptodira</taxon>
        <taxon>Durocryptodira</taxon>
        <taxon>Americhelydia</taxon>
        <taxon>Chelydroidea</taxon>
        <taxon>Chelydridae</taxon>
        <taxon>Chelydra</taxon>
    </lineage>
</organism>
<dbReference type="GO" id="GO:0016020">
    <property type="term" value="C:membrane"/>
    <property type="evidence" value="ECO:0007669"/>
    <property type="project" value="UniProtKB-SubCell"/>
</dbReference>
<proteinExistence type="predicted"/>
<protein>
    <submittedName>
        <fullName evidence="8">Pleckstrin homology domain containing A3</fullName>
    </submittedName>
</protein>
<dbReference type="Ensembl" id="ENSCSRT00000008387.1">
    <property type="protein sequence ID" value="ENSCSRP00000008113.1"/>
    <property type="gene ID" value="ENSCSRG00000006023.1"/>
</dbReference>
<evidence type="ECO:0000256" key="3">
    <source>
        <dbReference type="ARBA" id="ARBA00022553"/>
    </source>
</evidence>
<dbReference type="GO" id="GO:0005802">
    <property type="term" value="C:trans-Golgi network"/>
    <property type="evidence" value="ECO:0007669"/>
    <property type="project" value="TreeGrafter"/>
</dbReference>
<dbReference type="FunFam" id="2.30.29.30:FF:000085">
    <property type="entry name" value="Pleckstrin homology domain-containing family A member 8"/>
    <property type="match status" value="1"/>
</dbReference>
<accession>A0A8C3S192</accession>
<dbReference type="GO" id="GO:0007032">
    <property type="term" value="P:endosome organization"/>
    <property type="evidence" value="ECO:0007669"/>
    <property type="project" value="TreeGrafter"/>
</dbReference>
<keyword evidence="4" id="KW-0333">Golgi apparatus</keyword>
<feature type="domain" description="PH" evidence="7">
    <location>
        <begin position="1"/>
        <end position="93"/>
    </location>
</feature>
<reference evidence="8" key="2">
    <citation type="submission" date="2025-09" db="UniProtKB">
        <authorList>
            <consortium name="Ensembl"/>
        </authorList>
    </citation>
    <scope>IDENTIFICATION</scope>
</reference>
<evidence type="ECO:0000259" key="7">
    <source>
        <dbReference type="PROSITE" id="PS50003"/>
    </source>
</evidence>
<dbReference type="Proteomes" id="UP000694403">
    <property type="component" value="Unplaced"/>
</dbReference>
<evidence type="ECO:0000313" key="9">
    <source>
        <dbReference type="Proteomes" id="UP000694403"/>
    </source>
</evidence>
<evidence type="ECO:0000256" key="4">
    <source>
        <dbReference type="ARBA" id="ARBA00023034"/>
    </source>
</evidence>
<dbReference type="PANTHER" id="PTHR22902">
    <property type="entry name" value="SESQUIPEDALIAN"/>
    <property type="match status" value="1"/>
</dbReference>
<dbReference type="InterPro" id="IPR045188">
    <property type="entry name" value="Boi1/Boi2-like"/>
</dbReference>
<evidence type="ECO:0000256" key="1">
    <source>
        <dbReference type="ARBA" id="ARBA00004170"/>
    </source>
</evidence>